<feature type="transmembrane region" description="Helical" evidence="5">
    <location>
        <begin position="12"/>
        <end position="29"/>
    </location>
</feature>
<keyword evidence="2 5" id="KW-0812">Transmembrane</keyword>
<feature type="transmembrane region" description="Helical" evidence="5">
    <location>
        <begin position="173"/>
        <end position="192"/>
    </location>
</feature>
<dbReference type="GO" id="GO:0016020">
    <property type="term" value="C:membrane"/>
    <property type="evidence" value="ECO:0007669"/>
    <property type="project" value="UniProtKB-SubCell"/>
</dbReference>
<feature type="transmembrane region" description="Helical" evidence="5">
    <location>
        <begin position="143"/>
        <end position="161"/>
    </location>
</feature>
<organism evidence="7 8">
    <name type="scientific">Eisenbergiella massiliensis</name>
    <dbReference type="NCBI Taxonomy" id="1720294"/>
    <lineage>
        <taxon>Bacteria</taxon>
        <taxon>Bacillati</taxon>
        <taxon>Bacillota</taxon>
        <taxon>Clostridia</taxon>
        <taxon>Lachnospirales</taxon>
        <taxon>Lachnospiraceae</taxon>
        <taxon>Eisenbergiella</taxon>
    </lineage>
</organism>
<proteinExistence type="predicted"/>
<evidence type="ECO:0000259" key="6">
    <source>
        <dbReference type="Pfam" id="PF04932"/>
    </source>
</evidence>
<feature type="transmembrane region" description="Helical" evidence="5">
    <location>
        <begin position="35"/>
        <end position="53"/>
    </location>
</feature>
<accession>A0A3E3I097</accession>
<dbReference type="RefSeq" id="WP_117545125.1">
    <property type="nucleotide sequence ID" value="NZ_QVLV01000014.1"/>
</dbReference>
<keyword evidence="3 5" id="KW-1133">Transmembrane helix</keyword>
<feature type="transmembrane region" description="Helical" evidence="5">
    <location>
        <begin position="326"/>
        <end position="346"/>
    </location>
</feature>
<reference evidence="7" key="1">
    <citation type="submission" date="2018-08" db="EMBL/GenBank/DDBJ databases">
        <title>A genome reference for cultivated species of the human gut microbiota.</title>
        <authorList>
            <person name="Zou Y."/>
            <person name="Xue W."/>
            <person name="Luo G."/>
        </authorList>
    </citation>
    <scope>NUCLEOTIDE SEQUENCE [LARGE SCALE GENOMIC DNA]</scope>
    <source>
        <strain evidence="7">TF05-5AC</strain>
    </source>
</reference>
<feature type="transmembrane region" description="Helical" evidence="5">
    <location>
        <begin position="114"/>
        <end position="131"/>
    </location>
</feature>
<evidence type="ECO:0000256" key="3">
    <source>
        <dbReference type="ARBA" id="ARBA00022989"/>
    </source>
</evidence>
<dbReference type="GeneID" id="97988779"/>
<sequence>MKINKALFQRNICTVLFFGCLFCSSMYLFEMYNGFVSGIMLLFFSAMLYVFGTKSFVKKFFIQYLFVIGTIILSMFFNKSFESIDYRVLIVVTAAFLAVTSMTFDEFIAEYKKCIFLIAIVSVVLYSLFKISPQLFNRMPTYTWRYGSARFVNLWLTVVPVSMGDYFRNFGIFYEPGIFQFYLNLAIIFELFKSEKINVFKVLILSVAVITTLSTNGYITLVLIFFVYALRVNTKTKEKKKHNKKVTFFIIVTILLIVFLVLLDQGIIGTRVFNKFVSTKESGSFYDRSNAISYALKKSGNNPLLGVAARGIFDAYNVTFTPLNWLMMYGIVIEVIAMIGFSCFFINMTEKKWSQVALGICAFSSILSQDLSFEWIIWCLIFGGFKQLNSNSKISLKEQ</sequence>
<evidence type="ECO:0000313" key="7">
    <source>
        <dbReference type="EMBL" id="RGE57666.1"/>
    </source>
</evidence>
<feature type="transmembrane region" description="Helical" evidence="5">
    <location>
        <begin position="248"/>
        <end position="268"/>
    </location>
</feature>
<protein>
    <recommendedName>
        <fullName evidence="6">O-antigen ligase-related domain-containing protein</fullName>
    </recommendedName>
</protein>
<name>A0A3E3I097_9FIRM</name>
<dbReference type="InterPro" id="IPR007016">
    <property type="entry name" value="O-antigen_ligase-rel_domated"/>
</dbReference>
<evidence type="ECO:0000313" key="8">
    <source>
        <dbReference type="Proteomes" id="UP000260812"/>
    </source>
</evidence>
<evidence type="ECO:0000256" key="2">
    <source>
        <dbReference type="ARBA" id="ARBA00022692"/>
    </source>
</evidence>
<feature type="transmembrane region" description="Helical" evidence="5">
    <location>
        <begin position="84"/>
        <end position="102"/>
    </location>
</feature>
<evidence type="ECO:0000256" key="4">
    <source>
        <dbReference type="ARBA" id="ARBA00023136"/>
    </source>
</evidence>
<dbReference type="EMBL" id="QVLV01000014">
    <property type="protein sequence ID" value="RGE57666.1"/>
    <property type="molecule type" value="Genomic_DNA"/>
</dbReference>
<dbReference type="Pfam" id="PF04932">
    <property type="entry name" value="Wzy_C"/>
    <property type="match status" value="1"/>
</dbReference>
<feature type="transmembrane region" description="Helical" evidence="5">
    <location>
        <begin position="60"/>
        <end position="78"/>
    </location>
</feature>
<keyword evidence="4 5" id="KW-0472">Membrane</keyword>
<dbReference type="Proteomes" id="UP000260812">
    <property type="component" value="Unassembled WGS sequence"/>
</dbReference>
<keyword evidence="8" id="KW-1185">Reference proteome</keyword>
<evidence type="ECO:0000256" key="5">
    <source>
        <dbReference type="SAM" id="Phobius"/>
    </source>
</evidence>
<feature type="transmembrane region" description="Helical" evidence="5">
    <location>
        <begin position="204"/>
        <end position="228"/>
    </location>
</feature>
<evidence type="ECO:0000256" key="1">
    <source>
        <dbReference type="ARBA" id="ARBA00004141"/>
    </source>
</evidence>
<comment type="caution">
    <text evidence="7">The sequence shown here is derived from an EMBL/GenBank/DDBJ whole genome shotgun (WGS) entry which is preliminary data.</text>
</comment>
<gene>
    <name evidence="7" type="ORF">DXC51_18365</name>
</gene>
<comment type="subcellular location">
    <subcellularLocation>
        <location evidence="1">Membrane</location>
        <topology evidence="1">Multi-pass membrane protein</topology>
    </subcellularLocation>
</comment>
<feature type="domain" description="O-antigen ligase-related" evidence="6">
    <location>
        <begin position="202"/>
        <end position="315"/>
    </location>
</feature>
<dbReference type="AlphaFoldDB" id="A0A3E3I097"/>